<dbReference type="PANTHER" id="PTHR36124">
    <property type="match status" value="1"/>
</dbReference>
<keyword evidence="1" id="KW-0472">Membrane</keyword>
<evidence type="ECO:0000256" key="1">
    <source>
        <dbReference type="SAM" id="Phobius"/>
    </source>
</evidence>
<accession>A0AAD9AJ70</accession>
<evidence type="ECO:0000313" key="2">
    <source>
        <dbReference type="EMBL" id="KAK1847672.1"/>
    </source>
</evidence>
<comment type="caution">
    <text evidence="2">The sequence shown here is derived from an EMBL/GenBank/DDBJ whole genome shotgun (WGS) entry which is preliminary data.</text>
</comment>
<proteinExistence type="predicted"/>
<reference evidence="2" key="1">
    <citation type="submission" date="2023-01" db="EMBL/GenBank/DDBJ databases">
        <title>Colletotrichum chrysophilum M932 genome sequence.</title>
        <authorList>
            <person name="Baroncelli R."/>
        </authorList>
    </citation>
    <scope>NUCLEOTIDE SEQUENCE</scope>
    <source>
        <strain evidence="2">M932</strain>
    </source>
</reference>
<dbReference type="GO" id="GO:0016491">
    <property type="term" value="F:oxidoreductase activity"/>
    <property type="evidence" value="ECO:0007669"/>
    <property type="project" value="InterPro"/>
</dbReference>
<organism evidence="2 3">
    <name type="scientific">Colletotrichum chrysophilum</name>
    <dbReference type="NCBI Taxonomy" id="1836956"/>
    <lineage>
        <taxon>Eukaryota</taxon>
        <taxon>Fungi</taxon>
        <taxon>Dikarya</taxon>
        <taxon>Ascomycota</taxon>
        <taxon>Pezizomycotina</taxon>
        <taxon>Sordariomycetes</taxon>
        <taxon>Hypocreomycetidae</taxon>
        <taxon>Glomerellales</taxon>
        <taxon>Glomerellaceae</taxon>
        <taxon>Colletotrichum</taxon>
        <taxon>Colletotrichum gloeosporioides species complex</taxon>
    </lineage>
</organism>
<dbReference type="EMBL" id="JAQOWY010000195">
    <property type="protein sequence ID" value="KAK1847672.1"/>
    <property type="molecule type" value="Genomic_DNA"/>
</dbReference>
<gene>
    <name evidence="2" type="ORF">CCHR01_09699</name>
</gene>
<protein>
    <recommendedName>
        <fullName evidence="4">Mycophenolic acid synthesis protein B</fullName>
    </recommendedName>
</protein>
<dbReference type="PANTHER" id="PTHR36124:SF4">
    <property type="entry name" value="ER-BOUND OXYGENASE MPAB_MPAB'_RUBBER OXYGENASE CATALYTIC DOMAIN-CONTAINING PROTEIN"/>
    <property type="match status" value="1"/>
</dbReference>
<feature type="transmembrane region" description="Helical" evidence="1">
    <location>
        <begin position="12"/>
        <end position="32"/>
    </location>
</feature>
<dbReference type="AlphaFoldDB" id="A0AAD9AJ70"/>
<dbReference type="Proteomes" id="UP001243330">
    <property type="component" value="Unassembled WGS sequence"/>
</dbReference>
<keyword evidence="1" id="KW-0812">Transmembrane</keyword>
<keyword evidence="1" id="KW-1133">Transmembrane helix</keyword>
<name>A0AAD9AJ70_9PEZI</name>
<sequence>MFFSTSFSNASQVAWSNISLPAAVAVIGYLLLVRTLRYQQKNAIEAPFTSGGRPLSSMTIEEAQSIMNQLQELEFPRSMAKARQISLLKAGAIPTMSKLFLATGQNSRRNAGRRAVDTEILLREAQSKSRDSDRYATAVARMNYLNQYPRHDRYRRADKITDNDLLHTLGDSLISIFEVVDKDEWRKLTDAEKCAAGVFHKILGDDMRIPYDVLPSHIEGWRDGLHFANELTEWVVQYENEVARPSEASNHYVSVYVDAAVSALPDFVRITLRKTLAADMNDIMVQSLNLESPGTILSTALLAYRNVRKLYLRHLSLPRPSSSAVRLVDDAANPQSKLYNFQRKVLQPWYMKPTFWSTWGPAALLLRSLGAKAPGSQGDRYYPQGYDLMTIGPEPQKGKGIEEMTSDIETIKGRGVATCPFSHAKAGYI</sequence>
<keyword evidence="3" id="KW-1185">Reference proteome</keyword>
<dbReference type="InterPro" id="IPR046366">
    <property type="entry name" value="MPAB"/>
</dbReference>
<evidence type="ECO:0008006" key="4">
    <source>
        <dbReference type="Google" id="ProtNLM"/>
    </source>
</evidence>
<evidence type="ECO:0000313" key="3">
    <source>
        <dbReference type="Proteomes" id="UP001243330"/>
    </source>
</evidence>